<dbReference type="GO" id="GO:0009055">
    <property type="term" value="F:electron transfer activity"/>
    <property type="evidence" value="ECO:0007669"/>
    <property type="project" value="InterPro"/>
</dbReference>
<dbReference type="Gene3D" id="1.20.120.10">
    <property type="entry name" value="Cytochrome c/b562"/>
    <property type="match status" value="1"/>
</dbReference>
<proteinExistence type="predicted"/>
<keyword evidence="1" id="KW-0732">Signal</keyword>
<dbReference type="GO" id="GO:0022900">
    <property type="term" value="P:electron transport chain"/>
    <property type="evidence" value="ECO:0007669"/>
    <property type="project" value="InterPro"/>
</dbReference>
<sequence>MKKLQRLSKRSCCYVATALVLTIVVGPAFAASLKSIMGDMGDNTTAAKAVLANFDSASAKQVLQHYASEARAASDMFTGQGSAKEKDLSARFKKLAAMADAASQAPQNKATFRSAFADVASECKSCHSIYK</sequence>
<evidence type="ECO:0000313" key="3">
    <source>
        <dbReference type="Proteomes" id="UP000549882"/>
    </source>
</evidence>
<dbReference type="RefSeq" id="WP_183940056.1">
    <property type="nucleotide sequence ID" value="NZ_JACHBI010000013.1"/>
</dbReference>
<dbReference type="PROSITE" id="PS51009">
    <property type="entry name" value="CYTCII"/>
    <property type="match status" value="1"/>
</dbReference>
<dbReference type="InterPro" id="IPR010980">
    <property type="entry name" value="Cyt_c/b562"/>
</dbReference>
<evidence type="ECO:0000313" key="2">
    <source>
        <dbReference type="EMBL" id="MBB5576685.1"/>
    </source>
</evidence>
<comment type="caution">
    <text evidence="2">The sequence shown here is derived from an EMBL/GenBank/DDBJ whole genome shotgun (WGS) entry which is preliminary data.</text>
</comment>
<keyword evidence="3" id="KW-1185">Reference proteome</keyword>
<organism evidence="2 3">
    <name type="scientific">Rhizobium paranaense</name>
    <dbReference type="NCBI Taxonomy" id="1650438"/>
    <lineage>
        <taxon>Bacteria</taxon>
        <taxon>Pseudomonadati</taxon>
        <taxon>Pseudomonadota</taxon>
        <taxon>Alphaproteobacteria</taxon>
        <taxon>Hyphomicrobiales</taxon>
        <taxon>Rhizobiaceae</taxon>
        <taxon>Rhizobium/Agrobacterium group</taxon>
        <taxon>Rhizobium</taxon>
    </lineage>
</organism>
<accession>A0A7W8XW47</accession>
<evidence type="ECO:0000256" key="1">
    <source>
        <dbReference type="SAM" id="SignalP"/>
    </source>
</evidence>
<name>A0A7W8XW47_9HYPH</name>
<reference evidence="2 3" key="1">
    <citation type="submission" date="2020-08" db="EMBL/GenBank/DDBJ databases">
        <title>Genomic Encyclopedia of Type Strains, Phase IV (KMG-V): Genome sequencing to study the core and pangenomes of soil and plant-associated prokaryotes.</title>
        <authorList>
            <person name="Whitman W."/>
        </authorList>
    </citation>
    <scope>NUCLEOTIDE SEQUENCE [LARGE SCALE GENOMIC DNA]</scope>
    <source>
        <strain evidence="2 3">SEMIA 4064</strain>
    </source>
</reference>
<dbReference type="EMBL" id="JACHBI010000013">
    <property type="protein sequence ID" value="MBB5576685.1"/>
    <property type="molecule type" value="Genomic_DNA"/>
</dbReference>
<feature type="signal peptide" evidence="1">
    <location>
        <begin position="1"/>
        <end position="30"/>
    </location>
</feature>
<dbReference type="AlphaFoldDB" id="A0A7W8XW47"/>
<gene>
    <name evidence="2" type="ORF">GGD50_005330</name>
</gene>
<dbReference type="Proteomes" id="UP000549882">
    <property type="component" value="Unassembled WGS sequence"/>
</dbReference>
<protein>
    <submittedName>
        <fullName evidence="2">Cytochrome c556</fullName>
    </submittedName>
</protein>
<feature type="chain" id="PRO_5030869596" evidence="1">
    <location>
        <begin position="31"/>
        <end position="131"/>
    </location>
</feature>
<dbReference type="GO" id="GO:0005506">
    <property type="term" value="F:iron ion binding"/>
    <property type="evidence" value="ECO:0007669"/>
    <property type="project" value="InterPro"/>
</dbReference>
<dbReference type="GO" id="GO:0020037">
    <property type="term" value="F:heme binding"/>
    <property type="evidence" value="ECO:0007669"/>
    <property type="project" value="InterPro"/>
</dbReference>
<dbReference type="InterPro" id="IPR002321">
    <property type="entry name" value="Cyt_c_II"/>
</dbReference>
<dbReference type="SUPFAM" id="SSF47175">
    <property type="entry name" value="Cytochromes"/>
    <property type="match status" value="1"/>
</dbReference>